<name>A0A512JAP7_9HYPH</name>
<protein>
    <recommendedName>
        <fullName evidence="1">Glutamine amidotransferase domain-containing protein</fullName>
    </recommendedName>
</protein>
<reference evidence="5" key="2">
    <citation type="journal article" date="2019" name="Int. J. Syst. Evol. Microbiol.">
        <title>The Global Catalogue of Microorganisms (GCM) 10K type strain sequencing project: providing services to taxonomists for standard genome sequencing and annotation.</title>
        <authorList>
            <consortium name="The Broad Institute Genomics Platform"/>
            <consortium name="The Broad Institute Genome Sequencing Center for Infectious Disease"/>
            <person name="Wu L."/>
            <person name="Ma J."/>
        </authorList>
    </citation>
    <scope>NUCLEOTIDE SEQUENCE [LARGE SCALE GENOMIC DNA]</scope>
    <source>
        <strain evidence="5">NBRC 107715</strain>
    </source>
</reference>
<reference evidence="2 4" key="3">
    <citation type="submission" date="2019-07" db="EMBL/GenBank/DDBJ databases">
        <title>Whole genome shotgun sequence of Methylobacterium oxalidis NBRC 107715.</title>
        <authorList>
            <person name="Hosoyama A."/>
            <person name="Uohara A."/>
            <person name="Ohji S."/>
            <person name="Ichikawa N."/>
        </authorList>
    </citation>
    <scope>NUCLEOTIDE SEQUENCE [LARGE SCALE GENOMIC DNA]</scope>
    <source>
        <strain evidence="2 4">NBRC 107715</strain>
    </source>
</reference>
<comment type="caution">
    <text evidence="2">The sequence shown here is derived from an EMBL/GenBank/DDBJ whole genome shotgun (WGS) entry which is preliminary data.</text>
</comment>
<evidence type="ECO:0000313" key="4">
    <source>
        <dbReference type="Proteomes" id="UP000321960"/>
    </source>
</evidence>
<dbReference type="RefSeq" id="WP_147028498.1">
    <property type="nucleotide sequence ID" value="NZ_BJZU01000132.1"/>
</dbReference>
<dbReference type="InterPro" id="IPR044992">
    <property type="entry name" value="ChyE-like"/>
</dbReference>
<dbReference type="SUPFAM" id="SSF52317">
    <property type="entry name" value="Class I glutamine amidotransferase-like"/>
    <property type="match status" value="1"/>
</dbReference>
<proteinExistence type="predicted"/>
<dbReference type="EMBL" id="BSPK01000019">
    <property type="protein sequence ID" value="GLS63202.1"/>
    <property type="molecule type" value="Genomic_DNA"/>
</dbReference>
<dbReference type="PANTHER" id="PTHR42695:SF5">
    <property type="entry name" value="GLUTAMINE AMIDOTRANSFERASE YLR126C-RELATED"/>
    <property type="match status" value="1"/>
</dbReference>
<dbReference type="Proteomes" id="UP001156856">
    <property type="component" value="Unassembled WGS sequence"/>
</dbReference>
<dbReference type="PROSITE" id="PS51273">
    <property type="entry name" value="GATASE_TYPE_1"/>
    <property type="match status" value="1"/>
</dbReference>
<evidence type="ECO:0000313" key="5">
    <source>
        <dbReference type="Proteomes" id="UP001156856"/>
    </source>
</evidence>
<evidence type="ECO:0000313" key="2">
    <source>
        <dbReference type="EMBL" id="GEP07001.1"/>
    </source>
</evidence>
<reference evidence="3" key="4">
    <citation type="submission" date="2023-01" db="EMBL/GenBank/DDBJ databases">
        <title>Draft genome sequence of Methylobacterium oxalidis strain NBRC 107715.</title>
        <authorList>
            <person name="Sun Q."/>
            <person name="Mori K."/>
        </authorList>
    </citation>
    <scope>NUCLEOTIDE SEQUENCE</scope>
    <source>
        <strain evidence="3">NBRC 107715</strain>
    </source>
</reference>
<dbReference type="OrthoDB" id="9813383at2"/>
<dbReference type="AlphaFoldDB" id="A0A512JAP7"/>
<evidence type="ECO:0000313" key="3">
    <source>
        <dbReference type="EMBL" id="GLS63202.1"/>
    </source>
</evidence>
<evidence type="ECO:0000259" key="1">
    <source>
        <dbReference type="Pfam" id="PF00117"/>
    </source>
</evidence>
<sequence length="283" mass="30283">MLHCLVADGNARDGRQDHVRATGRTSAQSYAGLLKVLATDAACTLICPADAEAALPRGADLAGFDALIFTGSALHVTEARPEVERQLELMRAALDAGLPVFGSCWGVQVAAAVTGGEAARNPRGPEYGFARGIVRAEAGAGHPLLADRPACYDAPAMHLDAVITPPPGAAVLAGNRLLDVQAIEIRRGAGVFWGTQYHPELDLDDLGAMLRLQADDVVEAGFCRSREAVEDYADDLEALHRAPRERADLAWRHGIGPEVLDPLCRRREIANFLDRLVRPRAYG</sequence>
<dbReference type="InterPro" id="IPR017926">
    <property type="entry name" value="GATASE"/>
</dbReference>
<feature type="domain" description="Glutamine amidotransferase" evidence="1">
    <location>
        <begin position="61"/>
        <end position="206"/>
    </location>
</feature>
<gene>
    <name evidence="3" type="ORF">GCM10007888_15830</name>
    <name evidence="2" type="ORF">MOX02_50390</name>
</gene>
<dbReference type="CDD" id="cd01741">
    <property type="entry name" value="GATase1_1"/>
    <property type="match status" value="1"/>
</dbReference>
<dbReference type="GO" id="GO:0005829">
    <property type="term" value="C:cytosol"/>
    <property type="evidence" value="ECO:0007669"/>
    <property type="project" value="TreeGrafter"/>
</dbReference>
<accession>A0A512JAP7</accession>
<organism evidence="2 4">
    <name type="scientific">Methylobacterium oxalidis</name>
    <dbReference type="NCBI Taxonomy" id="944322"/>
    <lineage>
        <taxon>Bacteria</taxon>
        <taxon>Pseudomonadati</taxon>
        <taxon>Pseudomonadota</taxon>
        <taxon>Alphaproteobacteria</taxon>
        <taxon>Hyphomicrobiales</taxon>
        <taxon>Methylobacteriaceae</taxon>
        <taxon>Methylobacterium</taxon>
    </lineage>
</organism>
<reference evidence="3" key="1">
    <citation type="journal article" date="2014" name="Int. J. Syst. Evol. Microbiol.">
        <title>Complete genome of a new Firmicutes species belonging to the dominant human colonic microbiota ('Ruminococcus bicirculans') reveals two chromosomes and a selective capacity to utilize plant glucans.</title>
        <authorList>
            <consortium name="NISC Comparative Sequencing Program"/>
            <person name="Wegmann U."/>
            <person name="Louis P."/>
            <person name="Goesmann A."/>
            <person name="Henrissat B."/>
            <person name="Duncan S.H."/>
            <person name="Flint H.J."/>
        </authorList>
    </citation>
    <scope>NUCLEOTIDE SEQUENCE</scope>
    <source>
        <strain evidence="3">NBRC 107715</strain>
    </source>
</reference>
<dbReference type="Gene3D" id="3.40.50.880">
    <property type="match status" value="1"/>
</dbReference>
<dbReference type="EMBL" id="BJZU01000132">
    <property type="protein sequence ID" value="GEP07001.1"/>
    <property type="molecule type" value="Genomic_DNA"/>
</dbReference>
<dbReference type="Proteomes" id="UP000321960">
    <property type="component" value="Unassembled WGS sequence"/>
</dbReference>
<dbReference type="PANTHER" id="PTHR42695">
    <property type="entry name" value="GLUTAMINE AMIDOTRANSFERASE YLR126C-RELATED"/>
    <property type="match status" value="1"/>
</dbReference>
<dbReference type="Pfam" id="PF00117">
    <property type="entry name" value="GATase"/>
    <property type="match status" value="1"/>
</dbReference>
<dbReference type="InterPro" id="IPR029062">
    <property type="entry name" value="Class_I_gatase-like"/>
</dbReference>
<keyword evidence="5" id="KW-1185">Reference proteome</keyword>